<dbReference type="Proteomes" id="UP001293593">
    <property type="component" value="Unassembled WGS sequence"/>
</dbReference>
<name>A0AAE1JMV7_9FABA</name>
<protein>
    <submittedName>
        <fullName evidence="2">Uncharacterized protein</fullName>
    </submittedName>
</protein>
<comment type="caution">
    <text evidence="2">The sequence shown here is derived from an EMBL/GenBank/DDBJ whole genome shotgun (WGS) entry which is preliminary data.</text>
</comment>
<evidence type="ECO:0000256" key="1">
    <source>
        <dbReference type="SAM" id="MobiDB-lite"/>
    </source>
</evidence>
<dbReference type="PANTHER" id="PTHR34287:SF2">
    <property type="match status" value="1"/>
</dbReference>
<gene>
    <name evidence="2" type="ORF">QN277_020386</name>
</gene>
<keyword evidence="3" id="KW-1185">Reference proteome</keyword>
<organism evidence="2 3">
    <name type="scientific">Acacia crassicarpa</name>
    <name type="common">northern wattle</name>
    <dbReference type="NCBI Taxonomy" id="499986"/>
    <lineage>
        <taxon>Eukaryota</taxon>
        <taxon>Viridiplantae</taxon>
        <taxon>Streptophyta</taxon>
        <taxon>Embryophyta</taxon>
        <taxon>Tracheophyta</taxon>
        <taxon>Spermatophyta</taxon>
        <taxon>Magnoliopsida</taxon>
        <taxon>eudicotyledons</taxon>
        <taxon>Gunneridae</taxon>
        <taxon>Pentapetalae</taxon>
        <taxon>rosids</taxon>
        <taxon>fabids</taxon>
        <taxon>Fabales</taxon>
        <taxon>Fabaceae</taxon>
        <taxon>Caesalpinioideae</taxon>
        <taxon>mimosoid clade</taxon>
        <taxon>Acacieae</taxon>
        <taxon>Acacia</taxon>
    </lineage>
</organism>
<evidence type="ECO:0000313" key="2">
    <source>
        <dbReference type="EMBL" id="KAK4271741.1"/>
    </source>
</evidence>
<reference evidence="2" key="1">
    <citation type="submission" date="2023-10" db="EMBL/GenBank/DDBJ databases">
        <title>Chromosome-level genome of the transformable northern wattle, Acacia crassicarpa.</title>
        <authorList>
            <person name="Massaro I."/>
            <person name="Sinha N.R."/>
            <person name="Poethig S."/>
            <person name="Leichty A.R."/>
        </authorList>
    </citation>
    <scope>NUCLEOTIDE SEQUENCE</scope>
    <source>
        <strain evidence="2">Acra3RX</strain>
        <tissue evidence="2">Leaf</tissue>
    </source>
</reference>
<proteinExistence type="predicted"/>
<sequence>MVASSSSSSASSETEIETSPSPHVVQVQVVPKSVSDRLLEKFYDKSQFDFDYEQSGLWSPPLRRTVFLNSQGKIFSEKEMLQRLQSIADSTGGGGRENRVRSGSKKFLSCWFRG</sequence>
<dbReference type="EMBL" id="JAWXYG010000005">
    <property type="protein sequence ID" value="KAK4271741.1"/>
    <property type="molecule type" value="Genomic_DNA"/>
</dbReference>
<accession>A0AAE1JMV7</accession>
<feature type="region of interest" description="Disordered" evidence="1">
    <location>
        <begin position="1"/>
        <end position="23"/>
    </location>
</feature>
<dbReference type="AlphaFoldDB" id="A0AAE1JMV7"/>
<dbReference type="PANTHER" id="PTHR34287">
    <property type="entry name" value="OS06G0551500 PROTEIN-RELATED"/>
    <property type="match status" value="1"/>
</dbReference>
<evidence type="ECO:0000313" key="3">
    <source>
        <dbReference type="Proteomes" id="UP001293593"/>
    </source>
</evidence>